<dbReference type="AlphaFoldDB" id="A0A2P6MV75"/>
<dbReference type="EMBL" id="MDYQ01000372">
    <property type="protein sequence ID" value="PRP75610.1"/>
    <property type="molecule type" value="Genomic_DNA"/>
</dbReference>
<evidence type="ECO:0000313" key="2">
    <source>
        <dbReference type="EMBL" id="PRP75610.1"/>
    </source>
</evidence>
<dbReference type="InParanoid" id="A0A2P6MV75"/>
<proteinExistence type="predicted"/>
<comment type="caution">
    <text evidence="2">The sequence shown here is derived from an EMBL/GenBank/DDBJ whole genome shotgun (WGS) entry which is preliminary data.</text>
</comment>
<name>A0A2P6MV75_9EUKA</name>
<sequence length="44" mass="5043">MRLHQGHSGPNQGPTNLKPPRNEEEKGTEEEKRGKFTRLARSDQ</sequence>
<evidence type="ECO:0000256" key="1">
    <source>
        <dbReference type="SAM" id="MobiDB-lite"/>
    </source>
</evidence>
<dbReference type="Proteomes" id="UP000241769">
    <property type="component" value="Unassembled WGS sequence"/>
</dbReference>
<accession>A0A2P6MV75</accession>
<protein>
    <submittedName>
        <fullName evidence="2">Uncharacterized protein</fullName>
    </submittedName>
</protein>
<feature type="compositionally biased region" description="Basic and acidic residues" evidence="1">
    <location>
        <begin position="20"/>
        <end position="44"/>
    </location>
</feature>
<feature type="region of interest" description="Disordered" evidence="1">
    <location>
        <begin position="1"/>
        <end position="44"/>
    </location>
</feature>
<gene>
    <name evidence="2" type="ORF">PROFUN_07976</name>
</gene>
<reference evidence="2 3" key="1">
    <citation type="journal article" date="2018" name="Genome Biol. Evol.">
        <title>Multiple Roots of Fruiting Body Formation in Amoebozoa.</title>
        <authorList>
            <person name="Hillmann F."/>
            <person name="Forbes G."/>
            <person name="Novohradska S."/>
            <person name="Ferling I."/>
            <person name="Riege K."/>
            <person name="Groth M."/>
            <person name="Westermann M."/>
            <person name="Marz M."/>
            <person name="Spaller T."/>
            <person name="Winckler T."/>
            <person name="Schaap P."/>
            <person name="Glockner G."/>
        </authorList>
    </citation>
    <scope>NUCLEOTIDE SEQUENCE [LARGE SCALE GENOMIC DNA]</scope>
    <source>
        <strain evidence="2 3">Jena</strain>
    </source>
</reference>
<organism evidence="2 3">
    <name type="scientific">Planoprotostelium fungivorum</name>
    <dbReference type="NCBI Taxonomy" id="1890364"/>
    <lineage>
        <taxon>Eukaryota</taxon>
        <taxon>Amoebozoa</taxon>
        <taxon>Evosea</taxon>
        <taxon>Variosea</taxon>
        <taxon>Cavosteliida</taxon>
        <taxon>Cavosteliaceae</taxon>
        <taxon>Planoprotostelium</taxon>
    </lineage>
</organism>
<evidence type="ECO:0000313" key="3">
    <source>
        <dbReference type="Proteomes" id="UP000241769"/>
    </source>
</evidence>
<keyword evidence="3" id="KW-1185">Reference proteome</keyword>